<accession>A0ABU5WDX0</accession>
<feature type="transmembrane region" description="Helical" evidence="1">
    <location>
        <begin position="39"/>
        <end position="61"/>
    </location>
</feature>
<gene>
    <name evidence="2" type="ORF">VCX44_25930</name>
</gene>
<comment type="caution">
    <text evidence="2">The sequence shown here is derived from an EMBL/GenBank/DDBJ whole genome shotgun (WGS) entry which is preliminary data.</text>
</comment>
<protein>
    <submittedName>
        <fullName evidence="2">Uncharacterized protein</fullName>
    </submittedName>
</protein>
<evidence type="ECO:0000313" key="3">
    <source>
        <dbReference type="Proteomes" id="UP001304847"/>
    </source>
</evidence>
<name>A0ABU5WDX0_AERCA</name>
<evidence type="ECO:0000313" key="2">
    <source>
        <dbReference type="EMBL" id="MEA9439107.1"/>
    </source>
</evidence>
<evidence type="ECO:0000256" key="1">
    <source>
        <dbReference type="SAM" id="Phobius"/>
    </source>
</evidence>
<organism evidence="2 3">
    <name type="scientific">Aeromonas caviae</name>
    <name type="common">Aeromonas punctata</name>
    <dbReference type="NCBI Taxonomy" id="648"/>
    <lineage>
        <taxon>Bacteria</taxon>
        <taxon>Pseudomonadati</taxon>
        <taxon>Pseudomonadota</taxon>
        <taxon>Gammaproteobacteria</taxon>
        <taxon>Aeromonadales</taxon>
        <taxon>Aeromonadaceae</taxon>
        <taxon>Aeromonas</taxon>
    </lineage>
</organism>
<dbReference type="Proteomes" id="UP001304847">
    <property type="component" value="Unassembled WGS sequence"/>
</dbReference>
<dbReference type="RefSeq" id="WP_323581306.1">
    <property type="nucleotide sequence ID" value="NZ_JAYGOJ010000461.1"/>
</dbReference>
<reference evidence="2 3" key="1">
    <citation type="submission" date="2023-12" db="EMBL/GenBank/DDBJ databases">
        <title>Characterization of antibiotic resistance in Aeromonas spp. in hospital effluent.</title>
        <authorList>
            <person name="Negoseki B.R.S."/>
            <person name="Krul D."/>
            <person name="Siqueira A.C."/>
            <person name="Almeida M."/>
            <person name="Mesa D."/>
            <person name="Conte D."/>
            <person name="Dalla-Costa L.M."/>
        </authorList>
    </citation>
    <scope>NUCLEOTIDE SEQUENCE [LARGE SCALE GENOMIC DNA]</scope>
    <source>
        <strain evidence="2 3">36v</strain>
    </source>
</reference>
<keyword evidence="1" id="KW-0812">Transmembrane</keyword>
<proteinExistence type="predicted"/>
<keyword evidence="1" id="KW-0472">Membrane</keyword>
<sequence length="87" mass="9743">MITKIPVLIFISTLSLLPWLSEREFSSGDYFASMMLSGFSLYCIWAVLSGCFNVVMGDLGCESKRHLAQLKDMGVTLSSKQYLITHD</sequence>
<keyword evidence="3" id="KW-1185">Reference proteome</keyword>
<dbReference type="EMBL" id="JAYGOJ010000461">
    <property type="protein sequence ID" value="MEA9439107.1"/>
    <property type="molecule type" value="Genomic_DNA"/>
</dbReference>
<keyword evidence="1" id="KW-1133">Transmembrane helix</keyword>